<gene>
    <name evidence="2" type="ORF">ATJ93_2293</name>
</gene>
<dbReference type="Proteomes" id="UP000283805">
    <property type="component" value="Unassembled WGS sequence"/>
</dbReference>
<dbReference type="EMBL" id="RAPO01000002">
    <property type="protein sequence ID" value="RKD95439.1"/>
    <property type="molecule type" value="Genomic_DNA"/>
</dbReference>
<dbReference type="PROSITE" id="PS51257">
    <property type="entry name" value="PROKAR_LIPOPROTEIN"/>
    <property type="match status" value="1"/>
</dbReference>
<dbReference type="RefSeq" id="WP_120244710.1">
    <property type="nucleotide sequence ID" value="NZ_RAPO01000002.1"/>
</dbReference>
<dbReference type="AlphaFoldDB" id="A0A419WIY4"/>
<dbReference type="SUPFAM" id="SSF52833">
    <property type="entry name" value="Thioredoxin-like"/>
    <property type="match status" value="1"/>
</dbReference>
<organism evidence="2 3">
    <name type="scientific">Halopiger aswanensis</name>
    <dbReference type="NCBI Taxonomy" id="148449"/>
    <lineage>
        <taxon>Archaea</taxon>
        <taxon>Methanobacteriati</taxon>
        <taxon>Methanobacteriota</taxon>
        <taxon>Stenosarchaea group</taxon>
        <taxon>Halobacteria</taxon>
        <taxon>Halobacteriales</taxon>
        <taxon>Natrialbaceae</taxon>
        <taxon>Halopiger</taxon>
    </lineage>
</organism>
<dbReference type="OrthoDB" id="115386at2157"/>
<reference evidence="2 3" key="1">
    <citation type="submission" date="2018-09" db="EMBL/GenBank/DDBJ databases">
        <title>Genomic Encyclopedia of Archaeal and Bacterial Type Strains, Phase II (KMG-II): from individual species to whole genera.</title>
        <authorList>
            <person name="Goeker M."/>
        </authorList>
    </citation>
    <scope>NUCLEOTIDE SEQUENCE [LARGE SCALE GENOMIC DNA]</scope>
    <source>
        <strain evidence="2 3">DSM 13151</strain>
    </source>
</reference>
<evidence type="ECO:0008006" key="4">
    <source>
        <dbReference type="Google" id="ProtNLM"/>
    </source>
</evidence>
<evidence type="ECO:0000256" key="1">
    <source>
        <dbReference type="SAM" id="MobiDB-lite"/>
    </source>
</evidence>
<dbReference type="InterPro" id="IPR036249">
    <property type="entry name" value="Thioredoxin-like_sf"/>
</dbReference>
<proteinExistence type="predicted"/>
<evidence type="ECO:0000313" key="3">
    <source>
        <dbReference type="Proteomes" id="UP000283805"/>
    </source>
</evidence>
<sequence>MADRSEGTVDRRTLLRGLGAGSIVTLAGCAAGDDGNGGSSEDGNGDDESIEPKPVDVDESATWRTATLEDVLTGEEFAIEEFDRPAVVHTFAVGCAVCHSQHRQFVDLQASETDVALVDLTIDPDYPPERVSEHATDEGFDWRFSVSPEDVTSSLVDDFGQEVTVSASSPLVLVYPDGDTYRLEKIVDAGPLASVIEEYR</sequence>
<name>A0A419WIY4_9EURY</name>
<accession>A0A419WIY4</accession>
<dbReference type="Gene3D" id="3.40.30.10">
    <property type="entry name" value="Glutaredoxin"/>
    <property type="match status" value="1"/>
</dbReference>
<protein>
    <recommendedName>
        <fullName evidence="4">Thioredoxin domain-containing protein</fullName>
    </recommendedName>
</protein>
<evidence type="ECO:0000313" key="2">
    <source>
        <dbReference type="EMBL" id="RKD95439.1"/>
    </source>
</evidence>
<feature type="region of interest" description="Disordered" evidence="1">
    <location>
        <begin position="29"/>
        <end position="55"/>
    </location>
</feature>
<keyword evidence="3" id="KW-1185">Reference proteome</keyword>
<comment type="caution">
    <text evidence="2">The sequence shown here is derived from an EMBL/GenBank/DDBJ whole genome shotgun (WGS) entry which is preliminary data.</text>
</comment>